<organism evidence="1 2">
    <name type="scientific">Mycetocola miduiensis</name>
    <dbReference type="NCBI Taxonomy" id="995034"/>
    <lineage>
        <taxon>Bacteria</taxon>
        <taxon>Bacillati</taxon>
        <taxon>Actinomycetota</taxon>
        <taxon>Actinomycetes</taxon>
        <taxon>Micrococcales</taxon>
        <taxon>Microbacteriaceae</taxon>
        <taxon>Mycetocola</taxon>
    </lineage>
</organism>
<accession>A0A1I4YNR6</accession>
<name>A0A1I4YNR6_9MICO</name>
<dbReference type="AlphaFoldDB" id="A0A1I4YNR6"/>
<sequence length="46" mass="4766">MPGGGAERNYGARAGVKNRVDFSPPEVLKWACIASNGKPAIPKGTP</sequence>
<dbReference type="EMBL" id="FOVM01000001">
    <property type="protein sequence ID" value="SFN39666.1"/>
    <property type="molecule type" value="Genomic_DNA"/>
</dbReference>
<keyword evidence="2" id="KW-1185">Reference proteome</keyword>
<dbReference type="STRING" id="995034.SAMN05216219_0386"/>
<reference evidence="2" key="1">
    <citation type="submission" date="2016-10" db="EMBL/GenBank/DDBJ databases">
        <authorList>
            <person name="Varghese N."/>
            <person name="Submissions S."/>
        </authorList>
    </citation>
    <scope>NUCLEOTIDE SEQUENCE [LARGE SCALE GENOMIC DNA]</scope>
    <source>
        <strain evidence="2">CGMCC 1.11101</strain>
    </source>
</reference>
<gene>
    <name evidence="1" type="ORF">SAMN05216219_0386</name>
</gene>
<proteinExistence type="predicted"/>
<evidence type="ECO:0000313" key="2">
    <source>
        <dbReference type="Proteomes" id="UP000198867"/>
    </source>
</evidence>
<dbReference type="Proteomes" id="UP000198867">
    <property type="component" value="Unassembled WGS sequence"/>
</dbReference>
<protein>
    <submittedName>
        <fullName evidence="1">Uncharacterized protein</fullName>
    </submittedName>
</protein>
<evidence type="ECO:0000313" key="1">
    <source>
        <dbReference type="EMBL" id="SFN39666.1"/>
    </source>
</evidence>